<keyword evidence="3" id="KW-1185">Reference proteome</keyword>
<feature type="signal peptide" evidence="1">
    <location>
        <begin position="1"/>
        <end position="21"/>
    </location>
</feature>
<protein>
    <submittedName>
        <fullName evidence="2">Uncharacterized protein</fullName>
    </submittedName>
</protein>
<reference evidence="3" key="1">
    <citation type="submission" date="2016-02" db="EMBL/GenBank/DDBJ databases">
        <title>Paenibacillus sp. LPB0068, isolated from Crassostrea gigas.</title>
        <authorList>
            <person name="Shin S.-K."/>
            <person name="Yi H."/>
        </authorList>
    </citation>
    <scope>NUCLEOTIDE SEQUENCE [LARGE SCALE GENOMIC DNA]</scope>
    <source>
        <strain evidence="3">KCTC 23969</strain>
    </source>
</reference>
<comment type="caution">
    <text evidence="2">The sequence shown here is derived from an EMBL/GenBank/DDBJ whole genome shotgun (WGS) entry which is preliminary data.</text>
</comment>
<dbReference type="KEGG" id="prn:BW723_05650"/>
<evidence type="ECO:0000256" key="1">
    <source>
        <dbReference type="SAM" id="SignalP"/>
    </source>
</evidence>
<evidence type="ECO:0000313" key="2">
    <source>
        <dbReference type="EMBL" id="OBY64757.1"/>
    </source>
</evidence>
<evidence type="ECO:0000313" key="3">
    <source>
        <dbReference type="Proteomes" id="UP000092612"/>
    </source>
</evidence>
<proteinExistence type="predicted"/>
<gene>
    <name evidence="2" type="ORF">LPB301_10060</name>
</gene>
<feature type="chain" id="PRO_5008615755" evidence="1">
    <location>
        <begin position="22"/>
        <end position="87"/>
    </location>
</feature>
<keyword evidence="1" id="KW-0732">Signal</keyword>
<sequence length="87" mass="9555">MKKLILSLVFVLVTGTSFMNAISTNDEILPTTKEAIEVVEEFGCASDCTRSTRAEFLEAAEVLGVDPNEHIDQYIANYTACYNDCIG</sequence>
<dbReference type="OrthoDB" id="1203229at2"/>
<dbReference type="AlphaFoldDB" id="A0A1B8TYL0"/>
<dbReference type="STRING" id="996801.BW723_05650"/>
<name>A0A1B8TYL0_9FLAO</name>
<organism evidence="2 3">
    <name type="scientific">Polaribacter reichenbachii</name>
    <dbReference type="NCBI Taxonomy" id="996801"/>
    <lineage>
        <taxon>Bacteria</taxon>
        <taxon>Pseudomonadati</taxon>
        <taxon>Bacteroidota</taxon>
        <taxon>Flavobacteriia</taxon>
        <taxon>Flavobacteriales</taxon>
        <taxon>Flavobacteriaceae</taxon>
    </lineage>
</organism>
<dbReference type="Proteomes" id="UP000092612">
    <property type="component" value="Unassembled WGS sequence"/>
</dbReference>
<dbReference type="EMBL" id="LSFL01000034">
    <property type="protein sequence ID" value="OBY64757.1"/>
    <property type="molecule type" value="Genomic_DNA"/>
</dbReference>
<dbReference type="RefSeq" id="WP_068361020.1">
    <property type="nucleotide sequence ID" value="NZ_CP019337.1"/>
</dbReference>
<accession>A0A1B8TYL0</accession>